<dbReference type="OrthoDB" id="10056848at2759"/>
<sequence length="165" mass="17416">MNFSNESLTTNASTPVLSSATTPQEPAVIITVAVLSIIGNILVVIVTTRRQTFPSSSRIFVSSMACSDLLLGSIFSFLVAPAAAGEWVYSDTAEKAVAVIGLSSITITSSALAGLNLDRYYALMNDGVGISGKKARIYLISAWTGTYACTNRVDVVQQNIEMGIL</sequence>
<evidence type="ECO:0000256" key="7">
    <source>
        <dbReference type="ARBA" id="ARBA00023170"/>
    </source>
</evidence>
<dbReference type="GO" id="GO:0007186">
    <property type="term" value="P:G protein-coupled receptor signaling pathway"/>
    <property type="evidence" value="ECO:0000318"/>
    <property type="project" value="GO_Central"/>
</dbReference>
<dbReference type="AlphaFoldDB" id="A0A9J7M9H7"/>
<keyword evidence="6 10" id="KW-0472">Membrane</keyword>
<keyword evidence="7 9" id="KW-0675">Receptor</keyword>
<organism evidence="12 13">
    <name type="scientific">Branchiostoma floridae</name>
    <name type="common">Florida lancelet</name>
    <name type="synonym">Amphioxus</name>
    <dbReference type="NCBI Taxonomy" id="7739"/>
    <lineage>
        <taxon>Eukaryota</taxon>
        <taxon>Metazoa</taxon>
        <taxon>Chordata</taxon>
        <taxon>Cephalochordata</taxon>
        <taxon>Leptocardii</taxon>
        <taxon>Amphioxiformes</taxon>
        <taxon>Branchiostomatidae</taxon>
        <taxon>Branchiostoma</taxon>
    </lineage>
</organism>
<dbReference type="InterPro" id="IPR051880">
    <property type="entry name" value="GPC_Orphan_Receptors"/>
</dbReference>
<feature type="transmembrane region" description="Helical" evidence="10">
    <location>
        <begin position="59"/>
        <end position="84"/>
    </location>
</feature>
<evidence type="ECO:0000256" key="6">
    <source>
        <dbReference type="ARBA" id="ARBA00023136"/>
    </source>
</evidence>
<dbReference type="PROSITE" id="PS50262">
    <property type="entry name" value="G_PROTEIN_RECEP_F1_2"/>
    <property type="match status" value="1"/>
</dbReference>
<evidence type="ECO:0000256" key="2">
    <source>
        <dbReference type="ARBA" id="ARBA00022475"/>
    </source>
</evidence>
<evidence type="ECO:0000256" key="8">
    <source>
        <dbReference type="ARBA" id="ARBA00023224"/>
    </source>
</evidence>
<proteinExistence type="inferred from homology"/>
<evidence type="ECO:0000256" key="4">
    <source>
        <dbReference type="ARBA" id="ARBA00022989"/>
    </source>
</evidence>
<dbReference type="PANTHER" id="PTHR24245:SF0">
    <property type="entry name" value="G-PROTEIN COUPLED RECEPTORS FAMILY 1 PROFILE DOMAIN-CONTAINING PROTEIN"/>
    <property type="match status" value="1"/>
</dbReference>
<dbReference type="GeneID" id="118430096"/>
<dbReference type="PANTHER" id="PTHR24245">
    <property type="entry name" value="G-PROTEIN COUPLED RECEPTOR"/>
    <property type="match status" value="1"/>
</dbReference>
<name>A0A9J7M9H7_BRAFL</name>
<keyword evidence="2" id="KW-1003">Cell membrane</keyword>
<keyword evidence="12" id="KW-1185">Reference proteome</keyword>
<evidence type="ECO:0000256" key="1">
    <source>
        <dbReference type="ARBA" id="ARBA00004651"/>
    </source>
</evidence>
<evidence type="ECO:0000313" key="12">
    <source>
        <dbReference type="Proteomes" id="UP000001554"/>
    </source>
</evidence>
<evidence type="ECO:0000259" key="11">
    <source>
        <dbReference type="PROSITE" id="PS50262"/>
    </source>
</evidence>
<dbReference type="CDD" id="cd00637">
    <property type="entry name" value="7tm_classA_rhodopsin-like"/>
    <property type="match status" value="1"/>
</dbReference>
<dbReference type="GO" id="GO:0004930">
    <property type="term" value="F:G protein-coupled receptor activity"/>
    <property type="evidence" value="ECO:0000318"/>
    <property type="project" value="GO_Central"/>
</dbReference>
<dbReference type="Gene3D" id="1.20.1070.10">
    <property type="entry name" value="Rhodopsin 7-helix transmembrane proteins"/>
    <property type="match status" value="1"/>
</dbReference>
<dbReference type="PRINTS" id="PR00237">
    <property type="entry name" value="GPCRRHODOPSN"/>
</dbReference>
<dbReference type="SUPFAM" id="SSF81321">
    <property type="entry name" value="Family A G protein-coupled receptor-like"/>
    <property type="match status" value="1"/>
</dbReference>
<evidence type="ECO:0000256" key="3">
    <source>
        <dbReference type="ARBA" id="ARBA00022692"/>
    </source>
</evidence>
<dbReference type="PROSITE" id="PS00237">
    <property type="entry name" value="G_PROTEIN_RECEP_F1_1"/>
    <property type="match status" value="1"/>
</dbReference>
<evidence type="ECO:0000256" key="9">
    <source>
        <dbReference type="RuleBase" id="RU000688"/>
    </source>
</evidence>
<comment type="subcellular location">
    <subcellularLocation>
        <location evidence="1">Cell membrane</location>
        <topology evidence="1">Multi-pass membrane protein</topology>
    </subcellularLocation>
</comment>
<dbReference type="KEGG" id="bfo:118430096"/>
<feature type="transmembrane region" description="Helical" evidence="10">
    <location>
        <begin position="96"/>
        <end position="115"/>
    </location>
</feature>
<comment type="similarity">
    <text evidence="9">Belongs to the G-protein coupled receptor 1 family.</text>
</comment>
<evidence type="ECO:0000256" key="5">
    <source>
        <dbReference type="ARBA" id="ARBA00023040"/>
    </source>
</evidence>
<feature type="transmembrane region" description="Helical" evidence="10">
    <location>
        <begin position="27"/>
        <end position="47"/>
    </location>
</feature>
<evidence type="ECO:0000256" key="10">
    <source>
        <dbReference type="SAM" id="Phobius"/>
    </source>
</evidence>
<protein>
    <submittedName>
        <fullName evidence="13">Beta-3 adrenergic receptor-like</fullName>
    </submittedName>
</protein>
<keyword evidence="3 9" id="KW-0812">Transmembrane</keyword>
<keyword evidence="8 9" id="KW-0807">Transducer</keyword>
<reference evidence="12" key="1">
    <citation type="journal article" date="2020" name="Nat. Ecol. Evol.">
        <title>Deeply conserved synteny resolves early events in vertebrate evolution.</title>
        <authorList>
            <person name="Simakov O."/>
            <person name="Marletaz F."/>
            <person name="Yue J.X."/>
            <person name="O'Connell B."/>
            <person name="Jenkins J."/>
            <person name="Brandt A."/>
            <person name="Calef R."/>
            <person name="Tung C.H."/>
            <person name="Huang T.K."/>
            <person name="Schmutz J."/>
            <person name="Satoh N."/>
            <person name="Yu J.K."/>
            <person name="Putnam N.H."/>
            <person name="Green R.E."/>
            <person name="Rokhsar D.S."/>
        </authorList>
    </citation>
    <scope>NUCLEOTIDE SEQUENCE [LARGE SCALE GENOMIC DNA]</scope>
    <source>
        <strain evidence="12">S238N-H82</strain>
    </source>
</reference>
<reference evidence="13" key="2">
    <citation type="submission" date="2025-08" db="UniProtKB">
        <authorList>
            <consortium name="RefSeq"/>
        </authorList>
    </citation>
    <scope>IDENTIFICATION</scope>
    <source>
        <strain evidence="13">S238N-H82</strain>
        <tissue evidence="13">Testes</tissue>
    </source>
</reference>
<keyword evidence="4 10" id="KW-1133">Transmembrane helix</keyword>
<dbReference type="Proteomes" id="UP000001554">
    <property type="component" value="Chromosome 14"/>
</dbReference>
<dbReference type="InterPro" id="IPR000276">
    <property type="entry name" value="GPCR_Rhodpsn"/>
</dbReference>
<gene>
    <name evidence="13" type="primary">LOC118430096</name>
</gene>
<dbReference type="Pfam" id="PF00001">
    <property type="entry name" value="7tm_1"/>
    <property type="match status" value="1"/>
</dbReference>
<dbReference type="GO" id="GO:0005886">
    <property type="term" value="C:plasma membrane"/>
    <property type="evidence" value="ECO:0007669"/>
    <property type="project" value="UniProtKB-SubCell"/>
</dbReference>
<keyword evidence="5 9" id="KW-0297">G-protein coupled receptor</keyword>
<accession>A0A9J7M9H7</accession>
<dbReference type="InterPro" id="IPR017452">
    <property type="entry name" value="GPCR_Rhodpsn_7TM"/>
</dbReference>
<evidence type="ECO:0000313" key="13">
    <source>
        <dbReference type="RefSeq" id="XP_035696698.1"/>
    </source>
</evidence>
<feature type="domain" description="G-protein coupled receptors family 1 profile" evidence="11">
    <location>
        <begin position="39"/>
        <end position="165"/>
    </location>
</feature>
<dbReference type="RefSeq" id="XP_035696698.1">
    <property type="nucleotide sequence ID" value="XM_035840805.1"/>
</dbReference>